<evidence type="ECO:0008006" key="8">
    <source>
        <dbReference type="Google" id="ProtNLM"/>
    </source>
</evidence>
<dbReference type="STRING" id="67003.A0A1X0P925"/>
<dbReference type="InterPro" id="IPR036390">
    <property type="entry name" value="WH_DNA-bd_sf"/>
</dbReference>
<reference evidence="6 7" key="1">
    <citation type="submission" date="2017-03" db="EMBL/GenBank/DDBJ databases">
        <title>An alternative strategy for trypanosome survival in the mammalian bloodstream revealed through genome and transcriptome analysis of the ubiquitous bovine parasite Trypanosoma (Megatrypanum) theileri.</title>
        <authorList>
            <person name="Kelly S."/>
            <person name="Ivens A."/>
            <person name="Mott A."/>
            <person name="O'Neill E."/>
            <person name="Emms D."/>
            <person name="Macleod O."/>
            <person name="Voorheis P."/>
            <person name="Matthews J."/>
            <person name="Matthews K."/>
            <person name="Carrington M."/>
        </authorList>
    </citation>
    <scope>NUCLEOTIDE SEQUENCE [LARGE SCALE GENOMIC DNA]</scope>
    <source>
        <strain evidence="6">Edinburgh</strain>
    </source>
</reference>
<dbReference type="VEuPathDB" id="TriTrypDB:TM35_000012020"/>
<dbReference type="Pfam" id="PF09756">
    <property type="entry name" value="DDRGK"/>
    <property type="match status" value="1"/>
</dbReference>
<feature type="region of interest" description="Disordered" evidence="5">
    <location>
        <begin position="168"/>
        <end position="189"/>
    </location>
</feature>
<dbReference type="InterPro" id="IPR050899">
    <property type="entry name" value="DDRGK_domain-containing"/>
</dbReference>
<comment type="subcellular location">
    <subcellularLocation>
        <location evidence="1">Membrane</location>
        <topology evidence="1">Single-pass membrane protein</topology>
    </subcellularLocation>
</comment>
<sequence length="275" mass="32211">MFFRRKPVTAPLPGAAKKAASFHSGVPDSDEDMEEEEEEREKEEEEEREGEREGRGVKPSRLRRRREEREREREERRRAVEAQQEAQRLRQETQRQREEDREREEAERKEAEEKALEELREERRRREDEEYAKWVGAIGVEERGELGDEERTRRETLVAFVTARGRELEERQQQQEQQSGEHAVAAAVPSEDDKGARNILVLSDVAREHGVTVDVVVQLIEKLLEDGIISGVFDDRGKFVMVAEAHFVKIAEFIQQRGRVSVRELVRECNRVILS</sequence>
<evidence type="ECO:0000256" key="4">
    <source>
        <dbReference type="ARBA" id="ARBA00023136"/>
    </source>
</evidence>
<dbReference type="AlphaFoldDB" id="A0A1X0P925"/>
<feature type="compositionally biased region" description="Basic and acidic residues" evidence="5">
    <location>
        <begin position="87"/>
        <end position="122"/>
    </location>
</feature>
<protein>
    <recommendedName>
        <fullName evidence="8">DDRGK domain-containing protein 1</fullName>
    </recommendedName>
</protein>
<evidence type="ECO:0000256" key="5">
    <source>
        <dbReference type="SAM" id="MobiDB-lite"/>
    </source>
</evidence>
<dbReference type="Proteomes" id="UP000192257">
    <property type="component" value="Unassembled WGS sequence"/>
</dbReference>
<evidence type="ECO:0000313" key="6">
    <source>
        <dbReference type="EMBL" id="ORC93325.1"/>
    </source>
</evidence>
<evidence type="ECO:0000313" key="7">
    <source>
        <dbReference type="Proteomes" id="UP000192257"/>
    </source>
</evidence>
<feature type="compositionally biased region" description="Acidic residues" evidence="5">
    <location>
        <begin position="28"/>
        <end position="48"/>
    </location>
</feature>
<dbReference type="PANTHER" id="PTHR48176">
    <property type="entry name" value="DDRGK DOMAIN-CONTAINING PROTEIN 1"/>
    <property type="match status" value="1"/>
</dbReference>
<dbReference type="OrthoDB" id="2285710at2759"/>
<keyword evidence="2" id="KW-0812">Transmembrane</keyword>
<dbReference type="Gene3D" id="1.10.10.10">
    <property type="entry name" value="Winged helix-like DNA-binding domain superfamily/Winged helix DNA-binding domain"/>
    <property type="match status" value="1"/>
</dbReference>
<evidence type="ECO:0000256" key="1">
    <source>
        <dbReference type="ARBA" id="ARBA00004167"/>
    </source>
</evidence>
<evidence type="ECO:0000256" key="3">
    <source>
        <dbReference type="ARBA" id="ARBA00022989"/>
    </source>
</evidence>
<keyword evidence="4" id="KW-0472">Membrane</keyword>
<dbReference type="RefSeq" id="XP_028887391.1">
    <property type="nucleotide sequence ID" value="XM_029020883.1"/>
</dbReference>
<name>A0A1X0P925_9TRYP</name>
<dbReference type="InterPro" id="IPR036388">
    <property type="entry name" value="WH-like_DNA-bd_sf"/>
</dbReference>
<gene>
    <name evidence="6" type="ORF">TM35_000012020</name>
</gene>
<dbReference type="SMART" id="SM01128">
    <property type="entry name" value="DDRGK"/>
    <property type="match status" value="1"/>
</dbReference>
<feature type="region of interest" description="Disordered" evidence="5">
    <location>
        <begin position="1"/>
        <end position="122"/>
    </location>
</feature>
<dbReference type="SUPFAM" id="SSF46785">
    <property type="entry name" value="Winged helix' DNA-binding domain"/>
    <property type="match status" value="1"/>
</dbReference>
<dbReference type="GeneID" id="39980663"/>
<dbReference type="EMBL" id="NBCO01000001">
    <property type="protein sequence ID" value="ORC93325.1"/>
    <property type="molecule type" value="Genomic_DNA"/>
</dbReference>
<dbReference type="InterPro" id="IPR019153">
    <property type="entry name" value="DDRGK_dom-contain"/>
</dbReference>
<accession>A0A1X0P925</accession>
<dbReference type="GO" id="GO:0044389">
    <property type="term" value="F:ubiquitin-like protein ligase binding"/>
    <property type="evidence" value="ECO:0007669"/>
    <property type="project" value="TreeGrafter"/>
</dbReference>
<dbReference type="PANTHER" id="PTHR48176:SF1">
    <property type="entry name" value="DDRGK DOMAIN-CONTAINING PROTEIN 1"/>
    <property type="match status" value="1"/>
</dbReference>
<keyword evidence="7" id="KW-1185">Reference proteome</keyword>
<dbReference type="GO" id="GO:0016020">
    <property type="term" value="C:membrane"/>
    <property type="evidence" value="ECO:0007669"/>
    <property type="project" value="UniProtKB-SubCell"/>
</dbReference>
<proteinExistence type="predicted"/>
<evidence type="ECO:0000256" key="2">
    <source>
        <dbReference type="ARBA" id="ARBA00022692"/>
    </source>
</evidence>
<keyword evidence="3" id="KW-1133">Transmembrane helix</keyword>
<comment type="caution">
    <text evidence="6">The sequence shown here is derived from an EMBL/GenBank/DDBJ whole genome shotgun (WGS) entry which is preliminary data.</text>
</comment>
<feature type="compositionally biased region" description="Basic and acidic residues" evidence="5">
    <location>
        <begin position="65"/>
        <end position="80"/>
    </location>
</feature>
<organism evidence="6 7">
    <name type="scientific">Trypanosoma theileri</name>
    <dbReference type="NCBI Taxonomy" id="67003"/>
    <lineage>
        <taxon>Eukaryota</taxon>
        <taxon>Discoba</taxon>
        <taxon>Euglenozoa</taxon>
        <taxon>Kinetoplastea</taxon>
        <taxon>Metakinetoplastina</taxon>
        <taxon>Trypanosomatida</taxon>
        <taxon>Trypanosomatidae</taxon>
        <taxon>Trypanosoma</taxon>
    </lineage>
</organism>